<feature type="domain" description="DUF2786" evidence="2">
    <location>
        <begin position="138"/>
        <end position="175"/>
    </location>
</feature>
<dbReference type="Pfam" id="PF23771">
    <property type="entry name" value="DUF7168"/>
    <property type="match status" value="1"/>
</dbReference>
<evidence type="ECO:0000259" key="2">
    <source>
        <dbReference type="Pfam" id="PF10979"/>
    </source>
</evidence>
<comment type="caution">
    <text evidence="4">The sequence shown here is derived from an EMBL/GenBank/DDBJ whole genome shotgun (WGS) entry which is preliminary data.</text>
</comment>
<accession>A0A8J6NPN9</accession>
<name>A0A8J6NPN9_9BACT</name>
<dbReference type="Gene3D" id="3.30.2010.10">
    <property type="entry name" value="Metalloproteases ('zincins'), catalytic domain"/>
    <property type="match status" value="1"/>
</dbReference>
<dbReference type="InterPro" id="IPR024498">
    <property type="entry name" value="DUF2786"/>
</dbReference>
<dbReference type="GO" id="GO:0006950">
    <property type="term" value="P:response to stress"/>
    <property type="evidence" value="ECO:0007669"/>
    <property type="project" value="UniProtKB-ARBA"/>
</dbReference>
<protein>
    <submittedName>
        <fullName evidence="4">DUF2786 domain-containing protein</fullName>
    </submittedName>
</protein>
<gene>
    <name evidence="4" type="ORF">H8E23_16950</name>
</gene>
<dbReference type="EMBL" id="JACNJH010000251">
    <property type="protein sequence ID" value="MBC8363075.1"/>
    <property type="molecule type" value="Genomic_DNA"/>
</dbReference>
<evidence type="ECO:0000259" key="1">
    <source>
        <dbReference type="Pfam" id="PF10263"/>
    </source>
</evidence>
<dbReference type="Proteomes" id="UP000603434">
    <property type="component" value="Unassembled WGS sequence"/>
</dbReference>
<evidence type="ECO:0000259" key="3">
    <source>
        <dbReference type="Pfam" id="PF23771"/>
    </source>
</evidence>
<proteinExistence type="predicted"/>
<dbReference type="InterPro" id="IPR055592">
    <property type="entry name" value="DUF7168"/>
</dbReference>
<feature type="domain" description="SprT-like" evidence="1">
    <location>
        <begin position="42"/>
        <end position="110"/>
    </location>
</feature>
<sequence>MTRIKEKLEHRILHGIACEWEAVLWILGPAHRKLMRKPLFRLSDMQTKLGYWSREKCEICLNRQLVHHHPWDSVREVLLHEMAHQFADQVLGARNETPHGPEFRKACHLLRANPKASGSYRPLWEQILQDSPASEDKVMLRIKKLMALAESRNPHEAEAAMAKAHELIAKYNIDRITHGVKRNFISVFVGKPALRHPREDYHLARLILDFYFVRGLWVPAYVLEKGKMGRVLEITGTRQNIKIASYAYDFIRNFTNTRWHAYNRSKGLNRYRQSDFAVGIIAGFRSKLESQNKKTSIKSESALITTEDSLLKQYVDYKYPHTKSFSRKAASQDDTILNDGMKVGEKLVIYKGITEKSNSSRRLPG</sequence>
<dbReference type="Pfam" id="PF10979">
    <property type="entry name" value="DUF2786"/>
    <property type="match status" value="1"/>
</dbReference>
<feature type="domain" description="DUF7168" evidence="3">
    <location>
        <begin position="192"/>
        <end position="314"/>
    </location>
</feature>
<dbReference type="Pfam" id="PF10263">
    <property type="entry name" value="SprT-like"/>
    <property type="match status" value="1"/>
</dbReference>
<reference evidence="4 5" key="1">
    <citation type="submission" date="2020-08" db="EMBL/GenBank/DDBJ databases">
        <title>Bridging the membrane lipid divide: bacteria of the FCB group superphylum have the potential to synthesize archaeal ether lipids.</title>
        <authorList>
            <person name="Villanueva L."/>
            <person name="Von Meijenfeldt F.A.B."/>
            <person name="Westbye A.B."/>
            <person name="Yadav S."/>
            <person name="Hopmans E.C."/>
            <person name="Dutilh B.E."/>
            <person name="Sinninghe Damste J.S."/>
        </authorList>
    </citation>
    <scope>NUCLEOTIDE SEQUENCE [LARGE SCALE GENOMIC DNA]</scope>
    <source>
        <strain evidence="4">NIOZ-UU30</strain>
    </source>
</reference>
<dbReference type="InterPro" id="IPR006640">
    <property type="entry name" value="SprT-like_domain"/>
</dbReference>
<evidence type="ECO:0000313" key="5">
    <source>
        <dbReference type="Proteomes" id="UP000603434"/>
    </source>
</evidence>
<dbReference type="AlphaFoldDB" id="A0A8J6NPN9"/>
<evidence type="ECO:0000313" key="4">
    <source>
        <dbReference type="EMBL" id="MBC8363075.1"/>
    </source>
</evidence>
<organism evidence="4 5">
    <name type="scientific">Candidatus Desulfatibia profunda</name>
    <dbReference type="NCBI Taxonomy" id="2841695"/>
    <lineage>
        <taxon>Bacteria</taxon>
        <taxon>Pseudomonadati</taxon>
        <taxon>Thermodesulfobacteriota</taxon>
        <taxon>Desulfobacteria</taxon>
        <taxon>Desulfobacterales</taxon>
        <taxon>Desulfobacterales incertae sedis</taxon>
        <taxon>Candidatus Desulfatibia</taxon>
    </lineage>
</organism>